<dbReference type="CDD" id="cd18012">
    <property type="entry name" value="DEXQc_arch_SWI2_SNF2"/>
    <property type="match status" value="1"/>
</dbReference>
<dbReference type="InterPro" id="IPR049730">
    <property type="entry name" value="SNF2/RAD54-like_C"/>
</dbReference>
<dbReference type="PROSITE" id="PS51194">
    <property type="entry name" value="HELICASE_CTER"/>
    <property type="match status" value="1"/>
</dbReference>
<keyword evidence="1" id="KW-0378">Hydrolase</keyword>
<accession>A0AAE3JB87</accession>
<dbReference type="Pfam" id="PF04434">
    <property type="entry name" value="SWIM"/>
    <property type="match status" value="1"/>
</dbReference>
<dbReference type="SMART" id="SM00487">
    <property type="entry name" value="DEXDc"/>
    <property type="match status" value="1"/>
</dbReference>
<dbReference type="Proteomes" id="UP001198200">
    <property type="component" value="Unassembled WGS sequence"/>
</dbReference>
<proteinExistence type="predicted"/>
<dbReference type="AlphaFoldDB" id="A0AAE3JB87"/>
<sequence>MSYNIKNALADFKKEDLADGMIDILKDSKRTLEKTKENGFLKLSLKMQRTSIYNAVVWLDEKNGELVKTACRCGHFQKQYFCCEHVAAVVMQYIVEIYGQDVVKQSEIFPLMLQKTNVEDPFIPGILKSTDEEMMEILKENFFKKRALPVEQNIKQPLSMQAKCCIGECKDGLLLELRVGETRTYVIRDLNEFFYKWTEKKTIELGKYIKFIPDKNLFDENGRKIIQFFLEEYLTEKASGRTNYSYYASASQQARSVSIFGSRIDSFMDTIAANGVYLLSDEKKNIFYDEQFYSPKIKVAKLTYGATVRAERYHILCESLEYSYVLSGDTIYRMKKPEMAVQKILELCQSKKELFISDKDLPAVTRDVLSNLKDAAVITYTGMDPDKYLPPKPTIALYLDSPQENMITCDVAAIYGEKKYHVYGKERYSQKRNFTEEHRLAEIIQMYFNAFDQEKSLLVYSGDEGDIFTFLSQVIPKLQKYGDIYVTDSMKKLSVVPSASFQVGVSVSSGLLEMSMASNQFNKEELAEIFSSYDRKKKYHRLKNGAFITFNEEQKQVMSAISDVMKNYADKKNPDTIKMPLFRALYLDELLAEKESVELKKNREYRKLIGKMRSYENGDYEVPQSLEAVLREYQRDGFYWIKTLKENGFGGILADDMGLGKTLQILAFLLSEKEQGKVGDELRTLIVAPASLVYNWKKEVERFTPQLSVCVMAGTAHERKELIKNQTSNVDVWITSYDLLKRDIELYQDIVFANEIIDEAQYIKNQTTHAAKSVRLVNSSFRMALTGTPMENRLSELWSIFDYLMPGFLYGYTRFRSEIETPIVSDKDEDAMTRLRAMIHPFILRRLKKDVLKELPEKQEEIVTVALSGEQKKLYQAHSQRLKMFLEDQNDEDFAQNKLQILAELTKLRQLCCGPELLLENYKGENAKLETCIELITQAIAGGHKILLFSQFTSMLDLIGEELKKAKIDYYRIDGSVKKEARMEMVEQFQNPQNQVSVFCISLKAGGTGLNLTAADIVIHYDPWWNKAAQNQATDRAHRIGQKHAINVYQLIAEETIEQKICELQQVKEDLAEEVLSGEGISSTQFNKNEIMNLLEK</sequence>
<dbReference type="GO" id="GO:0004386">
    <property type="term" value="F:helicase activity"/>
    <property type="evidence" value="ECO:0007669"/>
    <property type="project" value="UniProtKB-KW"/>
</dbReference>
<dbReference type="InterPro" id="IPR038718">
    <property type="entry name" value="SNF2-like_sf"/>
</dbReference>
<dbReference type="Pfam" id="PF08455">
    <property type="entry name" value="SNF2_assoc"/>
    <property type="match status" value="1"/>
</dbReference>
<dbReference type="EMBL" id="JAJEQN010000004">
    <property type="protein sequence ID" value="MCC2220479.1"/>
    <property type="molecule type" value="Genomic_DNA"/>
</dbReference>
<dbReference type="Pfam" id="PF00176">
    <property type="entry name" value="SNF2-rel_dom"/>
    <property type="match status" value="1"/>
</dbReference>
<keyword evidence="6" id="KW-0547">Nucleotide-binding</keyword>
<comment type="caution">
    <text evidence="6">The sequence shown here is derived from an EMBL/GenBank/DDBJ whole genome shotgun (WGS) entry which is preliminary data.</text>
</comment>
<keyword evidence="2" id="KW-0862">Zinc</keyword>
<organism evidence="6 7">
    <name type="scientific">Anthropogastromicrobium aceti</name>
    <dbReference type="NCBI Taxonomy" id="2981768"/>
    <lineage>
        <taxon>Bacteria</taxon>
        <taxon>Bacillati</taxon>
        <taxon>Bacillota</taxon>
        <taxon>Clostridia</taxon>
        <taxon>Lachnospirales</taxon>
        <taxon>Lachnospiraceae</taxon>
        <taxon>Anthropogastromicrobium</taxon>
    </lineage>
</organism>
<evidence type="ECO:0000256" key="2">
    <source>
        <dbReference type="PROSITE-ProRule" id="PRU00325"/>
    </source>
</evidence>
<dbReference type="InterPro" id="IPR007527">
    <property type="entry name" value="Znf_SWIM"/>
</dbReference>
<name>A0AAE3JB87_9FIRM</name>
<dbReference type="Pfam" id="PF00271">
    <property type="entry name" value="Helicase_C"/>
    <property type="match status" value="1"/>
</dbReference>
<dbReference type="InterPro" id="IPR027417">
    <property type="entry name" value="P-loop_NTPase"/>
</dbReference>
<dbReference type="GO" id="GO:0016787">
    <property type="term" value="F:hydrolase activity"/>
    <property type="evidence" value="ECO:0007669"/>
    <property type="project" value="UniProtKB-KW"/>
</dbReference>
<dbReference type="SMART" id="SM00490">
    <property type="entry name" value="HELICc"/>
    <property type="match status" value="1"/>
</dbReference>
<evidence type="ECO:0000313" key="6">
    <source>
        <dbReference type="EMBL" id="MCC2220479.1"/>
    </source>
</evidence>
<dbReference type="InterPro" id="IPR000330">
    <property type="entry name" value="SNF2_N"/>
</dbReference>
<keyword evidence="7" id="KW-1185">Reference proteome</keyword>
<gene>
    <name evidence="6" type="ORF">LKD48_02280</name>
</gene>
<keyword evidence="6" id="KW-0067">ATP-binding</keyword>
<dbReference type="InterPro" id="IPR001650">
    <property type="entry name" value="Helicase_C-like"/>
</dbReference>
<dbReference type="PROSITE" id="PS50966">
    <property type="entry name" value="ZF_SWIM"/>
    <property type="match status" value="1"/>
</dbReference>
<keyword evidence="2" id="KW-0479">Metal-binding</keyword>
<feature type="domain" description="Helicase ATP-binding" evidence="4">
    <location>
        <begin position="642"/>
        <end position="807"/>
    </location>
</feature>
<dbReference type="RefSeq" id="WP_308731049.1">
    <property type="nucleotide sequence ID" value="NZ_JAJEQN010000004.1"/>
</dbReference>
<dbReference type="GO" id="GO:0008270">
    <property type="term" value="F:zinc ion binding"/>
    <property type="evidence" value="ECO:0007669"/>
    <property type="project" value="UniProtKB-KW"/>
</dbReference>
<dbReference type="InterPro" id="IPR013663">
    <property type="entry name" value="Helicase_SWF/SNF/SWI_bac"/>
</dbReference>
<keyword evidence="6" id="KW-0347">Helicase</keyword>
<evidence type="ECO:0000256" key="1">
    <source>
        <dbReference type="ARBA" id="ARBA00022801"/>
    </source>
</evidence>
<dbReference type="InterPro" id="IPR014001">
    <property type="entry name" value="Helicase_ATP-bd"/>
</dbReference>
<protein>
    <submittedName>
        <fullName evidence="6">DEAD/DEAH box helicase</fullName>
    </submittedName>
</protein>
<dbReference type="PROSITE" id="PS51192">
    <property type="entry name" value="HELICASE_ATP_BIND_1"/>
    <property type="match status" value="1"/>
</dbReference>
<dbReference type="CDD" id="cd18793">
    <property type="entry name" value="SF2_C_SNF"/>
    <property type="match status" value="1"/>
</dbReference>
<dbReference type="GO" id="GO:0005524">
    <property type="term" value="F:ATP binding"/>
    <property type="evidence" value="ECO:0007669"/>
    <property type="project" value="InterPro"/>
</dbReference>
<feature type="domain" description="Helicase C-terminal" evidence="5">
    <location>
        <begin position="928"/>
        <end position="1092"/>
    </location>
</feature>
<feature type="domain" description="SWIM-type" evidence="3">
    <location>
        <begin position="53"/>
        <end position="94"/>
    </location>
</feature>
<evidence type="ECO:0000259" key="3">
    <source>
        <dbReference type="PROSITE" id="PS50966"/>
    </source>
</evidence>
<dbReference type="Gene3D" id="3.40.50.10810">
    <property type="entry name" value="Tandem AAA-ATPase domain"/>
    <property type="match status" value="1"/>
</dbReference>
<dbReference type="SUPFAM" id="SSF52540">
    <property type="entry name" value="P-loop containing nucleoside triphosphate hydrolases"/>
    <property type="match status" value="2"/>
</dbReference>
<reference evidence="6 7" key="1">
    <citation type="submission" date="2021-10" db="EMBL/GenBank/DDBJ databases">
        <title>Anaerobic single-cell dispensing facilitates the cultivation of human gut bacteria.</title>
        <authorList>
            <person name="Afrizal A."/>
        </authorList>
    </citation>
    <scope>NUCLEOTIDE SEQUENCE [LARGE SCALE GENOMIC DNA]</scope>
    <source>
        <strain evidence="6 7">CLA-AA-H224</strain>
    </source>
</reference>
<keyword evidence="2" id="KW-0863">Zinc-finger</keyword>
<evidence type="ECO:0000259" key="5">
    <source>
        <dbReference type="PROSITE" id="PS51194"/>
    </source>
</evidence>
<evidence type="ECO:0000313" key="7">
    <source>
        <dbReference type="Proteomes" id="UP001198200"/>
    </source>
</evidence>
<evidence type="ECO:0000259" key="4">
    <source>
        <dbReference type="PROSITE" id="PS51192"/>
    </source>
</evidence>
<dbReference type="PANTHER" id="PTHR10799">
    <property type="entry name" value="SNF2/RAD54 HELICASE FAMILY"/>
    <property type="match status" value="1"/>
</dbReference>
<dbReference type="Gene3D" id="3.40.50.300">
    <property type="entry name" value="P-loop containing nucleotide triphosphate hydrolases"/>
    <property type="match status" value="1"/>
</dbReference>